<accession>A0A841PHG7</accession>
<dbReference type="GO" id="GO:0001072">
    <property type="term" value="F:transcription antitermination factor activity, RNA binding"/>
    <property type="evidence" value="ECO:0007669"/>
    <property type="project" value="TreeGrafter"/>
</dbReference>
<comment type="caution">
    <text evidence="2">The sequence shown here is derived from an EMBL/GenBank/DDBJ whole genome shotgun (WGS) entry which is preliminary data.</text>
</comment>
<dbReference type="GO" id="GO:0045893">
    <property type="term" value="P:positive regulation of DNA-templated transcription"/>
    <property type="evidence" value="ECO:0007669"/>
    <property type="project" value="TreeGrafter"/>
</dbReference>
<evidence type="ECO:0000313" key="2">
    <source>
        <dbReference type="EMBL" id="MBB6448189.1"/>
    </source>
</evidence>
<name>A0A841PHG7_9BACL</name>
<dbReference type="EMBL" id="JACHHJ010000001">
    <property type="protein sequence ID" value="MBB6448189.1"/>
    <property type="molecule type" value="Genomic_DNA"/>
</dbReference>
<keyword evidence="1" id="KW-0805">Transcription regulation</keyword>
<dbReference type="InterPro" id="IPR013785">
    <property type="entry name" value="Aldolase_TIM"/>
</dbReference>
<dbReference type="InterPro" id="IPR006699">
    <property type="entry name" value="GlpP"/>
</dbReference>
<dbReference type="PIRSF" id="PIRSF016897">
    <property type="entry name" value="GlpP"/>
    <property type="match status" value="1"/>
</dbReference>
<dbReference type="Pfam" id="PF04309">
    <property type="entry name" value="G3P_antiterm"/>
    <property type="match status" value="1"/>
</dbReference>
<keyword evidence="1" id="KW-0694">RNA-binding</keyword>
<gene>
    <name evidence="2" type="ORF">HNR44_000138</name>
</gene>
<dbReference type="SUPFAM" id="SSF110391">
    <property type="entry name" value="GlpP-like"/>
    <property type="match status" value="1"/>
</dbReference>
<evidence type="ECO:0000313" key="3">
    <source>
        <dbReference type="Proteomes" id="UP000568839"/>
    </source>
</evidence>
<dbReference type="GO" id="GO:0003723">
    <property type="term" value="F:RNA binding"/>
    <property type="evidence" value="ECO:0007669"/>
    <property type="project" value="UniProtKB-KW"/>
</dbReference>
<keyword evidence="1" id="KW-0319">Glycerol metabolism</keyword>
<dbReference type="Gene3D" id="3.20.20.70">
    <property type="entry name" value="Aldolase class I"/>
    <property type="match status" value="1"/>
</dbReference>
<protein>
    <recommendedName>
        <fullName evidence="1">Glycerol uptake operon antiterminator regulatory protein</fullName>
    </recommendedName>
</protein>
<evidence type="ECO:0000256" key="1">
    <source>
        <dbReference type="PIRNR" id="PIRNR016897"/>
    </source>
</evidence>
<dbReference type="PANTHER" id="PTHR35787:SF1">
    <property type="entry name" value="GLYCEROL UPTAKE OPERON ANTITERMINATOR REGULATORY PROTEIN"/>
    <property type="match status" value="1"/>
</dbReference>
<organism evidence="2 3">
    <name type="scientific">Geomicrobium halophilum</name>
    <dbReference type="NCBI Taxonomy" id="549000"/>
    <lineage>
        <taxon>Bacteria</taxon>
        <taxon>Bacillati</taxon>
        <taxon>Bacillota</taxon>
        <taxon>Bacilli</taxon>
        <taxon>Bacillales</taxon>
        <taxon>Geomicrobium</taxon>
    </lineage>
</organism>
<proteinExistence type="predicted"/>
<keyword evidence="3" id="KW-1185">Reference proteome</keyword>
<dbReference type="PANTHER" id="PTHR35787">
    <property type="entry name" value="GLYCEROL UPTAKE OPERON ANTITERMINATOR REGULATORY PROTEIN"/>
    <property type="match status" value="1"/>
</dbReference>
<dbReference type="GO" id="GO:0006071">
    <property type="term" value="P:glycerol metabolic process"/>
    <property type="evidence" value="ECO:0007669"/>
    <property type="project" value="UniProtKB-UniRule"/>
</dbReference>
<comment type="function">
    <text evidence="1">Regulates expression of the glpD operon. In the presence of glycerol 3-phosphate (G3P) causes antitermination of transcription of glpD at the inverted repeat of the leader region to enhance its transcription. Binds and stabilizes glpD leader mRNA.</text>
</comment>
<reference evidence="2 3" key="1">
    <citation type="submission" date="2020-08" db="EMBL/GenBank/DDBJ databases">
        <title>Genomic Encyclopedia of Type Strains, Phase IV (KMG-IV): sequencing the most valuable type-strain genomes for metagenomic binning, comparative biology and taxonomic classification.</title>
        <authorList>
            <person name="Goeker M."/>
        </authorList>
    </citation>
    <scope>NUCLEOTIDE SEQUENCE [LARGE SCALE GENOMIC DNA]</scope>
    <source>
        <strain evidence="2 3">DSM 21769</strain>
    </source>
</reference>
<sequence>MFQGQEVIPAVKDMKDFERILKRNEEFFVVLEVHISQLARMRKLAKEVNKRMILHADLIQGLRSDRYAAEFLCQTIKPAGIISTRSDMLRIAKKNHIMAIQRLFLLDTLALHTSFQLARTVEPDVIELLPGIIPSYIHKVQEETGIDVIAGGLIETEDDVRKALKGGAQAVTTSRRDLWNM</sequence>
<keyword evidence="1" id="KW-0804">Transcription</keyword>
<dbReference type="AlphaFoldDB" id="A0A841PHG7"/>
<dbReference type="Proteomes" id="UP000568839">
    <property type="component" value="Unassembled WGS sequence"/>
</dbReference>